<name>A0A2T1HXM1_9HYPH</name>
<evidence type="ECO:0000259" key="1">
    <source>
        <dbReference type="PROSITE" id="PS50995"/>
    </source>
</evidence>
<comment type="caution">
    <text evidence="2">The sequence shown here is derived from an EMBL/GenBank/DDBJ whole genome shotgun (WGS) entry which is preliminary data.</text>
</comment>
<protein>
    <submittedName>
        <fullName evidence="2">MarR family transcriptional regulator</fullName>
    </submittedName>
</protein>
<dbReference type="GO" id="GO:0003700">
    <property type="term" value="F:DNA-binding transcription factor activity"/>
    <property type="evidence" value="ECO:0007669"/>
    <property type="project" value="InterPro"/>
</dbReference>
<dbReference type="InterPro" id="IPR036388">
    <property type="entry name" value="WH-like_DNA-bd_sf"/>
</dbReference>
<sequence>MAVALRPLQALKLWHDVTLELVRDGEQDLSARQTAILLTIYLEAPPHTVRGLARKLGVTKPAITRALDTMGKMELVSRKRDEMDRRNVVVQRTVKGALYVEKLGDVIVARARDLPR</sequence>
<gene>
    <name evidence="2" type="ORF">SLNSH_05440</name>
</gene>
<dbReference type="Pfam" id="PF01047">
    <property type="entry name" value="MarR"/>
    <property type="match status" value="1"/>
</dbReference>
<dbReference type="SUPFAM" id="SSF46785">
    <property type="entry name" value="Winged helix' DNA-binding domain"/>
    <property type="match status" value="1"/>
</dbReference>
<keyword evidence="3" id="KW-1185">Reference proteome</keyword>
<dbReference type="InterPro" id="IPR000835">
    <property type="entry name" value="HTH_MarR-typ"/>
</dbReference>
<dbReference type="OrthoDB" id="9812268at2"/>
<evidence type="ECO:0000313" key="3">
    <source>
        <dbReference type="Proteomes" id="UP000239772"/>
    </source>
</evidence>
<dbReference type="Proteomes" id="UP000239772">
    <property type="component" value="Unassembled WGS sequence"/>
</dbReference>
<feature type="domain" description="HTH marR-type" evidence="1">
    <location>
        <begin position="1"/>
        <end position="116"/>
    </location>
</feature>
<dbReference type="PROSITE" id="PS50995">
    <property type="entry name" value="HTH_MARR_2"/>
    <property type="match status" value="1"/>
</dbReference>
<dbReference type="InterPro" id="IPR036390">
    <property type="entry name" value="WH_DNA-bd_sf"/>
</dbReference>
<evidence type="ECO:0000313" key="2">
    <source>
        <dbReference type="EMBL" id="PSC06239.1"/>
    </source>
</evidence>
<dbReference type="RefSeq" id="WP_106335646.1">
    <property type="nucleotide sequence ID" value="NZ_PVZS01000004.1"/>
</dbReference>
<organism evidence="2 3">
    <name type="scientific">Alsobacter soli</name>
    <dbReference type="NCBI Taxonomy" id="2109933"/>
    <lineage>
        <taxon>Bacteria</taxon>
        <taxon>Pseudomonadati</taxon>
        <taxon>Pseudomonadota</taxon>
        <taxon>Alphaproteobacteria</taxon>
        <taxon>Hyphomicrobiales</taxon>
        <taxon>Alsobacteraceae</taxon>
        <taxon>Alsobacter</taxon>
    </lineage>
</organism>
<dbReference type="PANTHER" id="PTHR33164">
    <property type="entry name" value="TRANSCRIPTIONAL REGULATOR, MARR FAMILY"/>
    <property type="match status" value="1"/>
</dbReference>
<dbReference type="AlphaFoldDB" id="A0A2T1HXM1"/>
<dbReference type="Gene3D" id="1.10.10.10">
    <property type="entry name" value="Winged helix-like DNA-binding domain superfamily/Winged helix DNA-binding domain"/>
    <property type="match status" value="1"/>
</dbReference>
<reference evidence="3" key="1">
    <citation type="submission" date="2018-03" db="EMBL/GenBank/DDBJ databases">
        <authorList>
            <person name="Sun L."/>
            <person name="Liu H."/>
            <person name="Chen W."/>
            <person name="Huang K."/>
            <person name="Liu W."/>
            <person name="Gao X."/>
        </authorList>
    </citation>
    <scope>NUCLEOTIDE SEQUENCE [LARGE SCALE GENOMIC DNA]</scope>
    <source>
        <strain evidence="3">SH9</strain>
    </source>
</reference>
<dbReference type="SMART" id="SM00347">
    <property type="entry name" value="HTH_MARR"/>
    <property type="match status" value="1"/>
</dbReference>
<dbReference type="GO" id="GO:0006950">
    <property type="term" value="P:response to stress"/>
    <property type="evidence" value="ECO:0007669"/>
    <property type="project" value="TreeGrafter"/>
</dbReference>
<dbReference type="EMBL" id="PVZS01000004">
    <property type="protein sequence ID" value="PSC06239.1"/>
    <property type="molecule type" value="Genomic_DNA"/>
</dbReference>
<proteinExistence type="predicted"/>
<dbReference type="InterPro" id="IPR039422">
    <property type="entry name" value="MarR/SlyA-like"/>
</dbReference>
<dbReference type="PANTHER" id="PTHR33164:SF43">
    <property type="entry name" value="HTH-TYPE TRANSCRIPTIONAL REPRESSOR YETL"/>
    <property type="match status" value="1"/>
</dbReference>
<accession>A0A2T1HXM1</accession>